<dbReference type="EMBL" id="CADCWE010000117">
    <property type="protein sequence ID" value="CAA9540646.1"/>
    <property type="molecule type" value="Genomic_DNA"/>
</dbReference>
<feature type="non-terminal residue" evidence="1">
    <location>
        <position position="38"/>
    </location>
</feature>
<feature type="non-terminal residue" evidence="1">
    <location>
        <position position="1"/>
    </location>
</feature>
<reference evidence="1" key="1">
    <citation type="submission" date="2020-02" db="EMBL/GenBank/DDBJ databases">
        <authorList>
            <person name="Meier V. D."/>
        </authorList>
    </citation>
    <scope>NUCLEOTIDE SEQUENCE</scope>
    <source>
        <strain evidence="1">AVDCRST_MAG73</strain>
    </source>
</reference>
<dbReference type="AlphaFoldDB" id="A0A6J4U4E7"/>
<name>A0A6J4U4E7_9BACT</name>
<gene>
    <name evidence="1" type="ORF">AVDCRST_MAG73-1897</name>
</gene>
<evidence type="ECO:0000313" key="1">
    <source>
        <dbReference type="EMBL" id="CAA9540646.1"/>
    </source>
</evidence>
<protein>
    <submittedName>
        <fullName evidence="1">Uncharacterized protein</fullName>
    </submittedName>
</protein>
<proteinExistence type="predicted"/>
<sequence length="38" mass="4102">CFVVGRFDRTFALRFGRHGSRSSIGAHHGGCQASKHSA</sequence>
<accession>A0A6J4U4E7</accession>
<organism evidence="1">
    <name type="scientific">uncultured Thermomicrobiales bacterium</name>
    <dbReference type="NCBI Taxonomy" id="1645740"/>
    <lineage>
        <taxon>Bacteria</taxon>
        <taxon>Pseudomonadati</taxon>
        <taxon>Thermomicrobiota</taxon>
        <taxon>Thermomicrobia</taxon>
        <taxon>Thermomicrobiales</taxon>
        <taxon>environmental samples</taxon>
    </lineage>
</organism>